<evidence type="ECO:0000256" key="1">
    <source>
        <dbReference type="ARBA" id="ARBA00023125"/>
    </source>
</evidence>
<dbReference type="Proteomes" id="UP000198859">
    <property type="component" value="Chromosome I"/>
</dbReference>
<feature type="compositionally biased region" description="Basic and acidic residues" evidence="2">
    <location>
        <begin position="14"/>
        <end position="26"/>
    </location>
</feature>
<dbReference type="SMART" id="SM00422">
    <property type="entry name" value="HTH_MERR"/>
    <property type="match status" value="1"/>
</dbReference>
<reference evidence="5" key="1">
    <citation type="submission" date="2016-10" db="EMBL/GenBank/DDBJ databases">
        <authorList>
            <person name="Varghese N."/>
            <person name="Submissions S."/>
        </authorList>
    </citation>
    <scope>NUCLEOTIDE SEQUENCE [LARGE SCALE GENOMIC DNA]</scope>
    <source>
        <strain evidence="5">DSM 22127</strain>
    </source>
</reference>
<dbReference type="PANTHER" id="PTHR30204:SF93">
    <property type="entry name" value="HTH MERR-TYPE DOMAIN-CONTAINING PROTEIN"/>
    <property type="match status" value="1"/>
</dbReference>
<dbReference type="PROSITE" id="PS50937">
    <property type="entry name" value="HTH_MERR_2"/>
    <property type="match status" value="1"/>
</dbReference>
<gene>
    <name evidence="4" type="ORF">SAMN04488570_3269</name>
</gene>
<evidence type="ECO:0000256" key="2">
    <source>
        <dbReference type="SAM" id="MobiDB-lite"/>
    </source>
</evidence>
<keyword evidence="1 4" id="KW-0238">DNA-binding</keyword>
<dbReference type="PANTHER" id="PTHR30204">
    <property type="entry name" value="REDOX-CYCLING DRUG-SENSING TRANSCRIPTIONAL ACTIVATOR SOXR"/>
    <property type="match status" value="1"/>
</dbReference>
<dbReference type="EMBL" id="LT629757">
    <property type="protein sequence ID" value="SDT00466.1"/>
    <property type="molecule type" value="Genomic_DNA"/>
</dbReference>
<evidence type="ECO:0000259" key="3">
    <source>
        <dbReference type="PROSITE" id="PS50937"/>
    </source>
</evidence>
<dbReference type="STRING" id="642780.SAMN04488570_3269"/>
<dbReference type="AlphaFoldDB" id="A0A1H1WVQ7"/>
<dbReference type="Gene3D" id="1.10.1660.10">
    <property type="match status" value="1"/>
</dbReference>
<dbReference type="PROSITE" id="PS00552">
    <property type="entry name" value="HTH_MERR_1"/>
    <property type="match status" value="1"/>
</dbReference>
<name>A0A1H1WVQ7_9ACTN</name>
<protein>
    <submittedName>
        <fullName evidence="4">DNA-binding transcriptional regulator, MerR family</fullName>
    </submittedName>
</protein>
<dbReference type="InterPro" id="IPR047057">
    <property type="entry name" value="MerR_fam"/>
</dbReference>
<dbReference type="RefSeq" id="WP_091731827.1">
    <property type="nucleotide sequence ID" value="NZ_LT629757.1"/>
</dbReference>
<evidence type="ECO:0000313" key="4">
    <source>
        <dbReference type="EMBL" id="SDT00466.1"/>
    </source>
</evidence>
<dbReference type="OrthoDB" id="9809391at2"/>
<organism evidence="4 5">
    <name type="scientific">Nocardioides scoriae</name>
    <dbReference type="NCBI Taxonomy" id="642780"/>
    <lineage>
        <taxon>Bacteria</taxon>
        <taxon>Bacillati</taxon>
        <taxon>Actinomycetota</taxon>
        <taxon>Actinomycetes</taxon>
        <taxon>Propionibacteriales</taxon>
        <taxon>Nocardioidaceae</taxon>
        <taxon>Nocardioides</taxon>
    </lineage>
</organism>
<feature type="compositionally biased region" description="Low complexity" evidence="2">
    <location>
        <begin position="1"/>
        <end position="13"/>
    </location>
</feature>
<evidence type="ECO:0000313" key="5">
    <source>
        <dbReference type="Proteomes" id="UP000198859"/>
    </source>
</evidence>
<dbReference type="PRINTS" id="PR00040">
    <property type="entry name" value="HTHMERR"/>
</dbReference>
<dbReference type="GO" id="GO:0003700">
    <property type="term" value="F:DNA-binding transcription factor activity"/>
    <property type="evidence" value="ECO:0007669"/>
    <property type="project" value="InterPro"/>
</dbReference>
<proteinExistence type="predicted"/>
<dbReference type="Pfam" id="PF13411">
    <property type="entry name" value="MerR_1"/>
    <property type="match status" value="1"/>
</dbReference>
<dbReference type="InterPro" id="IPR000551">
    <property type="entry name" value="MerR-type_HTH_dom"/>
</dbReference>
<dbReference type="CDD" id="cd00592">
    <property type="entry name" value="HTH_MerR-like"/>
    <property type="match status" value="1"/>
</dbReference>
<dbReference type="GO" id="GO:0003677">
    <property type="term" value="F:DNA binding"/>
    <property type="evidence" value="ECO:0007669"/>
    <property type="project" value="UniProtKB-KW"/>
</dbReference>
<dbReference type="SUPFAM" id="SSF46955">
    <property type="entry name" value="Putative DNA-binding domain"/>
    <property type="match status" value="1"/>
</dbReference>
<accession>A0A1H1WVQ7</accession>
<dbReference type="InterPro" id="IPR009061">
    <property type="entry name" value="DNA-bd_dom_put_sf"/>
</dbReference>
<keyword evidence="5" id="KW-1185">Reference proteome</keyword>
<feature type="domain" description="HTH merR-type" evidence="3">
    <location>
        <begin position="21"/>
        <end position="89"/>
    </location>
</feature>
<feature type="region of interest" description="Disordered" evidence="2">
    <location>
        <begin position="1"/>
        <end position="26"/>
    </location>
</feature>
<sequence>MSSPDAASSPDVASADRDEPTLKVGEVAERVRLSHRTVRYYDDEGLLTAARSAGNYRLYAERDVERLLLIRVLKPLGYTLEEMRELLHLVASLEDPDHRPTDREREELETFTVDVKRRRDRLAEQLAAADDFYASLEGRLG</sequence>